<dbReference type="SUPFAM" id="SSF160369">
    <property type="entry name" value="Ribosomal protein L10-like"/>
    <property type="match status" value="1"/>
</dbReference>
<dbReference type="InterPro" id="IPR043164">
    <property type="entry name" value="Ribosomal_uL10-like_insert_sf"/>
</dbReference>
<dbReference type="Gene3D" id="3.30.70.1730">
    <property type="match status" value="1"/>
</dbReference>
<comment type="similarity">
    <text evidence="1">Belongs to the universal ribosomal protein uL10 family.</text>
</comment>
<dbReference type="InterPro" id="IPR051742">
    <property type="entry name" value="Ribosome_Assembly_uL10"/>
</dbReference>
<dbReference type="Proteomes" id="UP001301350">
    <property type="component" value="Unassembled WGS sequence"/>
</dbReference>
<dbReference type="GO" id="GO:0030687">
    <property type="term" value="C:preribosome, large subunit precursor"/>
    <property type="evidence" value="ECO:0007669"/>
    <property type="project" value="TreeGrafter"/>
</dbReference>
<dbReference type="Pfam" id="PF17777">
    <property type="entry name" value="RL10P_insert"/>
    <property type="match status" value="1"/>
</dbReference>
<dbReference type="GO" id="GO:0000956">
    <property type="term" value="P:nuclear-transcribed mRNA catabolic process"/>
    <property type="evidence" value="ECO:0007669"/>
    <property type="project" value="TreeGrafter"/>
</dbReference>
<protein>
    <recommendedName>
        <fullName evidence="2">Large ribosomal subunit protein uL10-like insertion domain-containing protein</fullName>
    </recommendedName>
</protein>
<dbReference type="EMBL" id="JANCYW010000011">
    <property type="protein sequence ID" value="KAK4537211.1"/>
    <property type="molecule type" value="Genomic_DNA"/>
</dbReference>
<dbReference type="InterPro" id="IPR043141">
    <property type="entry name" value="Ribosomal_uL10-like_sf"/>
</dbReference>
<proteinExistence type="inferred from homology"/>
<reference evidence="3 4" key="1">
    <citation type="submission" date="2022-07" db="EMBL/GenBank/DDBJ databases">
        <title>Genome-wide signatures of adaptation to extreme environments.</title>
        <authorList>
            <person name="Cho C.H."/>
            <person name="Yoon H.S."/>
        </authorList>
    </citation>
    <scope>NUCLEOTIDE SEQUENCE [LARGE SCALE GENOMIC DNA]</scope>
    <source>
        <strain evidence="3 4">DBV 063 E5</strain>
    </source>
</reference>
<comment type="caution">
    <text evidence="3">The sequence shown here is derived from an EMBL/GenBank/DDBJ whole genome shotgun (WGS) entry which is preliminary data.</text>
</comment>
<dbReference type="GO" id="GO:0003723">
    <property type="term" value="F:RNA binding"/>
    <property type="evidence" value="ECO:0007669"/>
    <property type="project" value="TreeGrafter"/>
</dbReference>
<evidence type="ECO:0000256" key="1">
    <source>
        <dbReference type="ARBA" id="ARBA00008889"/>
    </source>
</evidence>
<dbReference type="GO" id="GO:0042273">
    <property type="term" value="P:ribosomal large subunit biogenesis"/>
    <property type="evidence" value="ECO:0007669"/>
    <property type="project" value="TreeGrafter"/>
</dbReference>
<organism evidence="3 4">
    <name type="scientific">Cyanidium caldarium</name>
    <name type="common">Red alga</name>
    <dbReference type="NCBI Taxonomy" id="2771"/>
    <lineage>
        <taxon>Eukaryota</taxon>
        <taxon>Rhodophyta</taxon>
        <taxon>Bangiophyceae</taxon>
        <taxon>Cyanidiales</taxon>
        <taxon>Cyanidiaceae</taxon>
        <taxon>Cyanidium</taxon>
    </lineage>
</organism>
<evidence type="ECO:0000259" key="2">
    <source>
        <dbReference type="Pfam" id="PF17777"/>
    </source>
</evidence>
<dbReference type="InterPro" id="IPR001790">
    <property type="entry name" value="Ribosomal_uL10"/>
</dbReference>
<dbReference type="InterPro" id="IPR040637">
    <property type="entry name" value="Ribosomal_uL10-like_insert"/>
</dbReference>
<dbReference type="GO" id="GO:0005730">
    <property type="term" value="C:nucleolus"/>
    <property type="evidence" value="ECO:0007669"/>
    <property type="project" value="TreeGrafter"/>
</dbReference>
<keyword evidence="4" id="KW-1185">Reference proteome</keyword>
<name>A0AAV9IYJ5_CYACA</name>
<feature type="domain" description="Large ribosomal subunit protein uL10-like insertion" evidence="2">
    <location>
        <begin position="131"/>
        <end position="205"/>
    </location>
</feature>
<evidence type="ECO:0000313" key="4">
    <source>
        <dbReference type="Proteomes" id="UP001301350"/>
    </source>
</evidence>
<dbReference type="AlphaFoldDB" id="A0AAV9IYJ5"/>
<accession>A0AAV9IYJ5</accession>
<evidence type="ECO:0000313" key="3">
    <source>
        <dbReference type="EMBL" id="KAK4537211.1"/>
    </source>
</evidence>
<dbReference type="PANTHER" id="PTHR45841">
    <property type="entry name" value="MRNA TURNOVER PROTEIN 4 MRTO4"/>
    <property type="match status" value="1"/>
</dbReference>
<dbReference type="PANTHER" id="PTHR45841:SF1">
    <property type="entry name" value="MRNA TURNOVER PROTEIN 4 HOMOLOG"/>
    <property type="match status" value="1"/>
</dbReference>
<gene>
    <name evidence="3" type="ORF">CDCA_CDCA11G3236</name>
</gene>
<dbReference type="Gene3D" id="3.90.105.20">
    <property type="match status" value="1"/>
</dbReference>
<dbReference type="GO" id="GO:0006364">
    <property type="term" value="P:rRNA processing"/>
    <property type="evidence" value="ECO:0007669"/>
    <property type="project" value="TreeGrafter"/>
</dbReference>
<dbReference type="Pfam" id="PF00466">
    <property type="entry name" value="Ribosomal_L10"/>
    <property type="match status" value="1"/>
</dbReference>
<sequence length="231" mass="25613">MPHAKRTRAVTIGKVPTKTRQDKAALIDRIRACFPPQYRHVVVLEYGNARNVTLQGLREALKALPDGGGRLFLGPTRVMQVALGRTAADAQFADAHCVGERLRGKAGLLFSNADAARLSQLLNEFNVPTYARAGDVASEDVLLPEHDVLADLPTSMAPQLRQLGLPVRARHDRLQLDVQDETAPIRVCTAGEVLRPEQCVLLKLLRRPLAQVRLRLLCHLDTRRGTFRELD</sequence>